<gene>
    <name evidence="2" type="ORF">FOYG_17128</name>
</gene>
<evidence type="ECO:0000256" key="1">
    <source>
        <dbReference type="SAM" id="MobiDB-lite"/>
    </source>
</evidence>
<proteinExistence type="predicted"/>
<feature type="region of interest" description="Disordered" evidence="1">
    <location>
        <begin position="94"/>
        <end position="124"/>
    </location>
</feature>
<sequence length="206" mass="23902">MRRDHEERLKEEWRKNYKYDINNNGKPIHISFQRWKKWKEIEATDDVISIPPVSRETSPTRTQGFFYNKSHSATQQRFYERLCEATAAGVYRRPLQDMPQLPSSDSVESKHSNSQSAPLNDNLTSVRDTLITGDSNDSSLDEEGVIIVGLTQDNDEEPELPPLLPPSPPHFHTNLSPTYNRIMNALYPQKHTIRDNGHFLHYRSSR</sequence>
<feature type="compositionally biased region" description="Polar residues" evidence="1">
    <location>
        <begin position="101"/>
        <end position="124"/>
    </location>
</feature>
<evidence type="ECO:0000313" key="2">
    <source>
        <dbReference type="EMBL" id="EWY79733.1"/>
    </source>
</evidence>
<accession>W9HB01</accession>
<evidence type="ECO:0000313" key="3">
    <source>
        <dbReference type="Proteomes" id="UP000030753"/>
    </source>
</evidence>
<organism evidence="2 3">
    <name type="scientific">Fusarium oxysporum NRRL 32931</name>
    <dbReference type="NCBI Taxonomy" id="660029"/>
    <lineage>
        <taxon>Eukaryota</taxon>
        <taxon>Fungi</taxon>
        <taxon>Dikarya</taxon>
        <taxon>Ascomycota</taxon>
        <taxon>Pezizomycotina</taxon>
        <taxon>Sordariomycetes</taxon>
        <taxon>Hypocreomycetidae</taxon>
        <taxon>Hypocreales</taxon>
        <taxon>Nectriaceae</taxon>
        <taxon>Fusarium</taxon>
        <taxon>Fusarium oxysporum species complex</taxon>
    </lineage>
</organism>
<protein>
    <submittedName>
        <fullName evidence="2">Uncharacterized protein</fullName>
    </submittedName>
</protein>
<dbReference type="OrthoDB" id="5098699at2759"/>
<name>W9HB01_FUSOX</name>
<dbReference type="EMBL" id="JH717856">
    <property type="protein sequence ID" value="EWY79733.1"/>
    <property type="molecule type" value="Genomic_DNA"/>
</dbReference>
<dbReference type="HOGENOM" id="CLU_115492_0_0_1"/>
<dbReference type="Proteomes" id="UP000030753">
    <property type="component" value="Unassembled WGS sequence"/>
</dbReference>
<dbReference type="AlphaFoldDB" id="W9HB01"/>
<reference evidence="2 3" key="1">
    <citation type="submission" date="2011-06" db="EMBL/GenBank/DDBJ databases">
        <title>The Genome Sequence of Fusarium oxysporum FOSC 3-a.</title>
        <authorList>
            <consortium name="The Broad Institute Genome Sequencing Platform"/>
            <person name="Ma L.-J."/>
            <person name="Gale L.R."/>
            <person name="Schwartz D.C."/>
            <person name="Zhou S."/>
            <person name="Corby-Kistler H."/>
            <person name="Young S.K."/>
            <person name="Zeng Q."/>
            <person name="Gargeya S."/>
            <person name="Fitzgerald M."/>
            <person name="Haas B."/>
            <person name="Abouelleil A."/>
            <person name="Alvarado L."/>
            <person name="Arachchi H.M."/>
            <person name="Berlin A."/>
            <person name="Brown A."/>
            <person name="Chapman S.B."/>
            <person name="Chen Z."/>
            <person name="Dunbar C."/>
            <person name="Freedman E."/>
            <person name="Gearin G."/>
            <person name="Gellesch M."/>
            <person name="Goldberg J."/>
            <person name="Griggs A."/>
            <person name="Gujja S."/>
            <person name="Heiman D."/>
            <person name="Howarth C."/>
            <person name="Larson L."/>
            <person name="Lui A."/>
            <person name="MacDonald P.J.P."/>
            <person name="Mehta T."/>
            <person name="Montmayeur A."/>
            <person name="Murphy C."/>
            <person name="Neiman D."/>
            <person name="Pearson M."/>
            <person name="Priest M."/>
            <person name="Roberts A."/>
            <person name="Saif S."/>
            <person name="Shea T."/>
            <person name="Shenoy N."/>
            <person name="Sisk P."/>
            <person name="Stolte C."/>
            <person name="Sykes S."/>
            <person name="Wortman J."/>
            <person name="Nusbaum C."/>
            <person name="Birren B."/>
        </authorList>
    </citation>
    <scope>NUCLEOTIDE SEQUENCE [LARGE SCALE GENOMIC DNA]</scope>
    <source>
        <strain evidence="3">FOSC 3-a</strain>
    </source>
</reference>